<accession>A0A1G8TGA2</accession>
<dbReference type="Proteomes" id="UP000182894">
    <property type="component" value="Unassembled WGS sequence"/>
</dbReference>
<evidence type="ECO:0000313" key="2">
    <source>
        <dbReference type="Proteomes" id="UP000182894"/>
    </source>
</evidence>
<dbReference type="OrthoDB" id="9867126at2"/>
<dbReference type="EMBL" id="FNCO01000028">
    <property type="protein sequence ID" value="SDJ40437.1"/>
    <property type="molecule type" value="Genomic_DNA"/>
</dbReference>
<evidence type="ECO:0000313" key="1">
    <source>
        <dbReference type="EMBL" id="SDJ40437.1"/>
    </source>
</evidence>
<protein>
    <submittedName>
        <fullName evidence="1">Uncharacterized protein</fullName>
    </submittedName>
</protein>
<organism evidence="1 2">
    <name type="scientific">Pseudomonas abietaniphila</name>
    <dbReference type="NCBI Taxonomy" id="89065"/>
    <lineage>
        <taxon>Bacteria</taxon>
        <taxon>Pseudomonadati</taxon>
        <taxon>Pseudomonadota</taxon>
        <taxon>Gammaproteobacteria</taxon>
        <taxon>Pseudomonadales</taxon>
        <taxon>Pseudomonadaceae</taxon>
        <taxon>Pseudomonas</taxon>
    </lineage>
</organism>
<dbReference type="AlphaFoldDB" id="A0A1G8TGA2"/>
<dbReference type="RefSeq" id="WP_074759121.1">
    <property type="nucleotide sequence ID" value="NZ_FNCO01000028.1"/>
</dbReference>
<name>A0A1G8TGA2_9PSED</name>
<sequence length="64" mass="7194">MPEPVQQVRATVLLGRDGMHRISLHRLPQVHLAPAQALTIAREINQYAIDAMRPDGERDIQEGL</sequence>
<dbReference type="STRING" id="89065.SAMN05216605_12868"/>
<gene>
    <name evidence="1" type="ORF">SAMN05216605_12868</name>
</gene>
<reference evidence="2" key="1">
    <citation type="submission" date="2016-10" db="EMBL/GenBank/DDBJ databases">
        <authorList>
            <person name="Varghese N."/>
            <person name="Submissions S."/>
        </authorList>
    </citation>
    <scope>NUCLEOTIDE SEQUENCE [LARGE SCALE GENOMIC DNA]</scope>
    <source>
        <strain evidence="2">ATCC 700689</strain>
    </source>
</reference>
<proteinExistence type="predicted"/>
<keyword evidence="2" id="KW-1185">Reference proteome</keyword>